<feature type="coiled-coil region" evidence="5">
    <location>
        <begin position="432"/>
        <end position="459"/>
    </location>
</feature>
<feature type="transmembrane region" description="Helical" evidence="6">
    <location>
        <begin position="279"/>
        <end position="300"/>
    </location>
</feature>
<dbReference type="InterPro" id="IPR032255">
    <property type="entry name" value="HBM"/>
</dbReference>
<dbReference type="SMART" id="SM01358">
    <property type="entry name" value="HBM"/>
    <property type="match status" value="1"/>
</dbReference>
<dbReference type="SMART" id="SM00304">
    <property type="entry name" value="HAMP"/>
    <property type="match status" value="2"/>
</dbReference>
<dbReference type="Pfam" id="PF00015">
    <property type="entry name" value="MCPsignal"/>
    <property type="match status" value="1"/>
</dbReference>
<evidence type="ECO:0000256" key="4">
    <source>
        <dbReference type="PROSITE-ProRule" id="PRU00284"/>
    </source>
</evidence>
<gene>
    <name evidence="9" type="ORF">JYB87_00445</name>
</gene>
<dbReference type="SUPFAM" id="SSF58104">
    <property type="entry name" value="Methyl-accepting chemotaxis protein (MCP) signaling domain"/>
    <property type="match status" value="1"/>
</dbReference>
<evidence type="ECO:0000256" key="2">
    <source>
        <dbReference type="ARBA" id="ARBA00023224"/>
    </source>
</evidence>
<reference evidence="9 10" key="1">
    <citation type="submission" date="2021-03" db="EMBL/GenBank/DDBJ databases">
        <title>Novel species identification of genus Shewanella.</title>
        <authorList>
            <person name="Liu G."/>
            <person name="Zhang Q."/>
        </authorList>
    </citation>
    <scope>NUCLEOTIDE SEQUENCE [LARGE SCALE GENOMIC DNA]</scope>
    <source>
        <strain evidence="9 10">FJAT-51800</strain>
    </source>
</reference>
<keyword evidence="6" id="KW-0812">Transmembrane</keyword>
<dbReference type="InterPro" id="IPR004089">
    <property type="entry name" value="MCPsignal_dom"/>
</dbReference>
<dbReference type="PANTHER" id="PTHR32089:SF120">
    <property type="entry name" value="METHYL-ACCEPTING CHEMOTAXIS PROTEIN TLPQ"/>
    <property type="match status" value="1"/>
</dbReference>
<dbReference type="PANTHER" id="PTHR32089">
    <property type="entry name" value="METHYL-ACCEPTING CHEMOTAXIS PROTEIN MCPB"/>
    <property type="match status" value="1"/>
</dbReference>
<dbReference type="RefSeq" id="WP_207354971.1">
    <property type="nucleotide sequence ID" value="NZ_CP071503.1"/>
</dbReference>
<evidence type="ECO:0000259" key="8">
    <source>
        <dbReference type="PROSITE" id="PS50885"/>
    </source>
</evidence>
<comment type="subcellular location">
    <subcellularLocation>
        <location evidence="1">Membrane</location>
    </subcellularLocation>
</comment>
<evidence type="ECO:0000313" key="9">
    <source>
        <dbReference type="EMBL" id="QSX33760.1"/>
    </source>
</evidence>
<name>A0ABX7QRY5_9GAMM</name>
<protein>
    <submittedName>
        <fullName evidence="9">Methyl-accepting chemotaxis protein</fullName>
    </submittedName>
</protein>
<sequence>MNNLSISRQMGLGFGMVIALCLAIALTAWYNMHSMSESSEKMAEIQEISKVITETKYTRENYLRTVDEQFKNALAEHIRHIDVLLKSEQKKYSSLVEINLIKETISTLEEYSVAYQQMTVELDNKNSKIKATAALATSLIERLSVATDHLETQRGKDITVLESISHLKSASIHMIEIDKLARGWLRAGTSDHTTNELIQKEVKEVQTHVGDTLLLSVAQKQSVTTDVEQMAEAFNALVKIDLALNNLSDKYNGVASNLRKEVQQLYSYQHDSTDETRVFASWLLFIAASVSIAIGIFASIKITSRIAGPLHELAEIAVAISKGDLTKSVRVIRKDEIGMLQSAISDMTVSLKELIGNVASGISELSSAATQLSAVTEQNQSGMTKQHQEVEQVAAAMNEMTTTVHDVARNAEHAAEATTNAQSVTEQGDKAIHETQRIVAELTAEVDKTSEAMDVLAKQTENIGSVLEVIKTVADQTNLLALNAAIEAARAGEAGRGFAVVADEVRNLAKRTQDSTSEIESMTQRLHAESERALSRMASSKDIAFATASNATNVGEMFSRIAKAVNDVQMMNQQIATAAEEQSVVAEEINRRIVEVNEISDQTAESSLEVASASERLAALGAQLNGAISGFKVR</sequence>
<dbReference type="Gene3D" id="1.10.287.950">
    <property type="entry name" value="Methyl-accepting chemotaxis protein"/>
    <property type="match status" value="1"/>
</dbReference>
<evidence type="ECO:0000313" key="10">
    <source>
        <dbReference type="Proteomes" id="UP000662770"/>
    </source>
</evidence>
<feature type="domain" description="Methyl-accepting transducer" evidence="7">
    <location>
        <begin position="361"/>
        <end position="597"/>
    </location>
</feature>
<dbReference type="PROSITE" id="PS50885">
    <property type="entry name" value="HAMP"/>
    <property type="match status" value="1"/>
</dbReference>
<feature type="transmembrane region" description="Helical" evidence="6">
    <location>
        <begin position="12"/>
        <end position="32"/>
    </location>
</feature>
<dbReference type="Pfam" id="PF00672">
    <property type="entry name" value="HAMP"/>
    <property type="match status" value="1"/>
</dbReference>
<keyword evidence="6" id="KW-0472">Membrane</keyword>
<evidence type="ECO:0000256" key="3">
    <source>
        <dbReference type="ARBA" id="ARBA00029447"/>
    </source>
</evidence>
<dbReference type="InterPro" id="IPR003660">
    <property type="entry name" value="HAMP_dom"/>
</dbReference>
<evidence type="ECO:0000256" key="1">
    <source>
        <dbReference type="ARBA" id="ARBA00004370"/>
    </source>
</evidence>
<feature type="domain" description="HAMP" evidence="8">
    <location>
        <begin position="304"/>
        <end position="356"/>
    </location>
</feature>
<keyword evidence="10" id="KW-1185">Reference proteome</keyword>
<dbReference type="PRINTS" id="PR00260">
    <property type="entry name" value="CHEMTRNSDUCR"/>
</dbReference>
<organism evidence="9 10">
    <name type="scientific">Shewanella avicenniae</name>
    <dbReference type="NCBI Taxonomy" id="2814294"/>
    <lineage>
        <taxon>Bacteria</taxon>
        <taxon>Pseudomonadati</taxon>
        <taxon>Pseudomonadota</taxon>
        <taxon>Gammaproteobacteria</taxon>
        <taxon>Alteromonadales</taxon>
        <taxon>Shewanellaceae</taxon>
        <taxon>Shewanella</taxon>
    </lineage>
</organism>
<comment type="similarity">
    <text evidence="3">Belongs to the methyl-accepting chemotaxis (MCP) protein family.</text>
</comment>
<evidence type="ECO:0000256" key="5">
    <source>
        <dbReference type="SAM" id="Coils"/>
    </source>
</evidence>
<dbReference type="EMBL" id="CP071503">
    <property type="protein sequence ID" value="QSX33760.1"/>
    <property type="molecule type" value="Genomic_DNA"/>
</dbReference>
<evidence type="ECO:0000256" key="6">
    <source>
        <dbReference type="SAM" id="Phobius"/>
    </source>
</evidence>
<accession>A0ABX7QRY5</accession>
<dbReference type="InterPro" id="IPR004090">
    <property type="entry name" value="Chemotax_Me-accpt_rcpt"/>
</dbReference>
<keyword evidence="5" id="KW-0175">Coiled coil</keyword>
<keyword evidence="2 4" id="KW-0807">Transducer</keyword>
<keyword evidence="6" id="KW-1133">Transmembrane helix</keyword>
<dbReference type="SMART" id="SM00283">
    <property type="entry name" value="MA"/>
    <property type="match status" value="1"/>
</dbReference>
<proteinExistence type="inferred from homology"/>
<dbReference type="Proteomes" id="UP000662770">
    <property type="component" value="Chromosome"/>
</dbReference>
<dbReference type="CDD" id="cd06225">
    <property type="entry name" value="HAMP"/>
    <property type="match status" value="1"/>
</dbReference>
<evidence type="ECO:0000259" key="7">
    <source>
        <dbReference type="PROSITE" id="PS50111"/>
    </source>
</evidence>
<dbReference type="PROSITE" id="PS50111">
    <property type="entry name" value="CHEMOTAXIS_TRANSDUC_2"/>
    <property type="match status" value="1"/>
</dbReference>